<feature type="compositionally biased region" description="Low complexity" evidence="1">
    <location>
        <begin position="165"/>
        <end position="179"/>
    </location>
</feature>
<evidence type="ECO:0000256" key="1">
    <source>
        <dbReference type="SAM" id="MobiDB-lite"/>
    </source>
</evidence>
<dbReference type="EMBL" id="AYKW01000001">
    <property type="protein sequence ID" value="PIL36653.1"/>
    <property type="molecule type" value="Genomic_DNA"/>
</dbReference>
<reference evidence="2 3" key="1">
    <citation type="journal article" date="2015" name="Sci. Rep.">
        <title>Chromosome-level genome map provides insights into diverse defense mechanisms in the medicinal fungus Ganoderma sinense.</title>
        <authorList>
            <person name="Zhu Y."/>
            <person name="Xu J."/>
            <person name="Sun C."/>
            <person name="Zhou S."/>
            <person name="Xu H."/>
            <person name="Nelson D.R."/>
            <person name="Qian J."/>
            <person name="Song J."/>
            <person name="Luo H."/>
            <person name="Xiang L."/>
            <person name="Li Y."/>
            <person name="Xu Z."/>
            <person name="Ji A."/>
            <person name="Wang L."/>
            <person name="Lu S."/>
            <person name="Hayward A."/>
            <person name="Sun W."/>
            <person name="Li X."/>
            <person name="Schwartz D.C."/>
            <person name="Wang Y."/>
            <person name="Chen S."/>
        </authorList>
    </citation>
    <scope>NUCLEOTIDE SEQUENCE [LARGE SCALE GENOMIC DNA]</scope>
    <source>
        <strain evidence="2 3">ZZ0214-1</strain>
    </source>
</reference>
<evidence type="ECO:0000313" key="2">
    <source>
        <dbReference type="EMBL" id="PIL36653.1"/>
    </source>
</evidence>
<comment type="caution">
    <text evidence="2">The sequence shown here is derived from an EMBL/GenBank/DDBJ whole genome shotgun (WGS) entry which is preliminary data.</text>
</comment>
<protein>
    <submittedName>
        <fullName evidence="2">Uncharacterized protein</fullName>
    </submittedName>
</protein>
<dbReference type="Proteomes" id="UP000230002">
    <property type="component" value="Unassembled WGS sequence"/>
</dbReference>
<evidence type="ECO:0000313" key="3">
    <source>
        <dbReference type="Proteomes" id="UP000230002"/>
    </source>
</evidence>
<sequence length="266" mass="29746">MQTQNFPPATVSQGLCTIVPDHPSGADNFGFVVNIFNLFQFAGSAIGKPAIGYYTKWCPNRNSINELRDILSDWKDVLNSLEPEQRAQFEIDHPGEFDSMMRDIRSYEKRLADLKVDLSNNPWARYLPVKTDLAREYKGIWSDVSNMNRDYYTTTKKYRTAKNKSAVTRSASSTASASVPHPATETGNNDVEMLPISTDAAVENMERRLIDQGTIDQTERYRSILRAYSNYSVPPGMQSTYTAIQNLVTSLLSPGPPEGSVTVSLV</sequence>
<organism evidence="2 3">
    <name type="scientific">Ganoderma sinense ZZ0214-1</name>
    <dbReference type="NCBI Taxonomy" id="1077348"/>
    <lineage>
        <taxon>Eukaryota</taxon>
        <taxon>Fungi</taxon>
        <taxon>Dikarya</taxon>
        <taxon>Basidiomycota</taxon>
        <taxon>Agaricomycotina</taxon>
        <taxon>Agaricomycetes</taxon>
        <taxon>Polyporales</taxon>
        <taxon>Polyporaceae</taxon>
        <taxon>Ganoderma</taxon>
    </lineage>
</organism>
<gene>
    <name evidence="2" type="ORF">GSI_00342</name>
</gene>
<dbReference type="AlphaFoldDB" id="A0A2G8SSG5"/>
<proteinExistence type="predicted"/>
<accession>A0A2G8SSG5</accession>
<keyword evidence="3" id="KW-1185">Reference proteome</keyword>
<feature type="region of interest" description="Disordered" evidence="1">
    <location>
        <begin position="165"/>
        <end position="190"/>
    </location>
</feature>
<dbReference type="OrthoDB" id="2755731at2759"/>
<name>A0A2G8SSG5_9APHY</name>